<dbReference type="Pfam" id="PF15474">
    <property type="entry name" value="MU117"/>
    <property type="match status" value="1"/>
</dbReference>
<reference evidence="1" key="2">
    <citation type="submission" date="2025-08" db="UniProtKB">
        <authorList>
            <consortium name="EnsemblFungi"/>
        </authorList>
    </citation>
    <scope>IDENTIFICATION</scope>
    <source>
        <strain evidence="1">4287 / CBS 123668 / FGSC 9935 / NRRL 34936</strain>
    </source>
</reference>
<name>A0A0D2XPE2_FUSOF</name>
<dbReference type="InterPro" id="IPR029167">
    <property type="entry name" value="Mug117"/>
</dbReference>
<gene>
    <name evidence="1" type="primary">28947776</name>
</gene>
<dbReference type="AlphaFoldDB" id="A0A0D2XPE2"/>
<dbReference type="VEuPathDB" id="FungiDB:FOXG_05830"/>
<sequence length="147" mass="15681">MRFNTITLSILLAQSTCLAAPADGIDSSPGFSLAPRSKLETRDSYDCNGSGLCGTISVKNCDDAVNNRLIRNNDVNYGAPGSGRPQTGTCQGACGIFIQGRSTCARTGNQIWYDYQDIRRSGCRICGSKHWGDGCLTTINRVSGCSN</sequence>
<accession>A0A0D2XPE2</accession>
<dbReference type="Proteomes" id="UP000002489">
    <property type="component" value="Unassembled WGS sequence"/>
</dbReference>
<proteinExistence type="predicted"/>
<reference evidence="2" key="1">
    <citation type="journal article" date="2012" name="Mol. Plant Microbe Interact.">
        <title>A highly conserved effector in Fusarium oxysporum is required for full virulence on Arabidopsis.</title>
        <authorList>
            <person name="Thatcher L.F."/>
            <person name="Gardiner D.M."/>
            <person name="Kazan K."/>
            <person name="Manners J."/>
        </authorList>
    </citation>
    <scope>NUCLEOTIDE SEQUENCE [LARGE SCALE GENOMIC DNA]</scope>
    <source>
        <strain evidence="2">Fo5176</strain>
    </source>
</reference>
<evidence type="ECO:0000313" key="1">
    <source>
        <dbReference type="EnsemblFungi" id="FOXG_05830P0"/>
    </source>
</evidence>
<protein>
    <submittedName>
        <fullName evidence="1">Uncharacterized protein</fullName>
    </submittedName>
</protein>
<dbReference type="EnsemblFungi" id="FOXG_05830T0">
    <property type="protein sequence ID" value="FOXG_05830P0"/>
    <property type="gene ID" value="FOXG_05830"/>
</dbReference>
<organism evidence="1 2">
    <name type="scientific">Fusarium oxysporum (strain Fo5176)</name>
    <name type="common">Fusarium vascular wilt</name>
    <dbReference type="NCBI Taxonomy" id="660025"/>
    <lineage>
        <taxon>Eukaryota</taxon>
        <taxon>Fungi</taxon>
        <taxon>Dikarya</taxon>
        <taxon>Ascomycota</taxon>
        <taxon>Pezizomycotina</taxon>
        <taxon>Sordariomycetes</taxon>
        <taxon>Hypocreomycetidae</taxon>
        <taxon>Hypocreales</taxon>
        <taxon>Nectriaceae</taxon>
        <taxon>Fusarium</taxon>
        <taxon>Fusarium oxysporum species complex</taxon>
    </lineage>
</organism>
<evidence type="ECO:0000313" key="2">
    <source>
        <dbReference type="Proteomes" id="UP000002489"/>
    </source>
</evidence>
<dbReference type="STRING" id="426428.A0A0D2XPE2"/>